<sequence length="68" mass="8018">MGVYFIVFWILSLIMIITCLIYFTIGITYKNYKKIFIATTALLLGILFYYLPYYIVINNLINGLKNLH</sequence>
<keyword evidence="1" id="KW-0812">Transmembrane</keyword>
<evidence type="ECO:0000256" key="1">
    <source>
        <dbReference type="SAM" id="Phobius"/>
    </source>
</evidence>
<proteinExistence type="predicted"/>
<protein>
    <submittedName>
        <fullName evidence="2">Uncharacterized protein</fullName>
    </submittedName>
</protein>
<dbReference type="EMBL" id="QJHL01000001">
    <property type="protein sequence ID" value="PXY45628.1"/>
    <property type="molecule type" value="Genomic_DNA"/>
</dbReference>
<feature type="transmembrane region" description="Helical" evidence="1">
    <location>
        <begin position="35"/>
        <end position="57"/>
    </location>
</feature>
<reference evidence="2 3" key="1">
    <citation type="submission" date="2018-05" db="EMBL/GenBank/DDBJ databases">
        <title>Flavobacterium sp. strain IMCC34758, incomplete genome.</title>
        <authorList>
            <person name="Joung Y."/>
        </authorList>
    </citation>
    <scope>NUCLEOTIDE SEQUENCE [LARGE SCALE GENOMIC DNA]</scope>
    <source>
        <strain evidence="2 3">IMCC34758</strain>
    </source>
</reference>
<comment type="caution">
    <text evidence="2">The sequence shown here is derived from an EMBL/GenBank/DDBJ whole genome shotgun (WGS) entry which is preliminary data.</text>
</comment>
<gene>
    <name evidence="2" type="ORF">DMB68_00075</name>
</gene>
<evidence type="ECO:0000313" key="2">
    <source>
        <dbReference type="EMBL" id="PXY45628.1"/>
    </source>
</evidence>
<organism evidence="2 3">
    <name type="scientific">Flavobacterium hydrophilum</name>
    <dbReference type="NCBI Taxonomy" id="2211445"/>
    <lineage>
        <taxon>Bacteria</taxon>
        <taxon>Pseudomonadati</taxon>
        <taxon>Bacteroidota</taxon>
        <taxon>Flavobacteriia</taxon>
        <taxon>Flavobacteriales</taxon>
        <taxon>Flavobacteriaceae</taxon>
        <taxon>Flavobacterium</taxon>
    </lineage>
</organism>
<keyword evidence="1" id="KW-1133">Transmembrane helix</keyword>
<keyword evidence="3" id="KW-1185">Reference proteome</keyword>
<name>A0A2V4C2V8_9FLAO</name>
<keyword evidence="1" id="KW-0472">Membrane</keyword>
<evidence type="ECO:0000313" key="3">
    <source>
        <dbReference type="Proteomes" id="UP000247681"/>
    </source>
</evidence>
<dbReference type="AlphaFoldDB" id="A0A2V4C2V8"/>
<accession>A0A2V4C2V8</accession>
<dbReference type="Proteomes" id="UP000247681">
    <property type="component" value="Unassembled WGS sequence"/>
</dbReference>
<feature type="transmembrane region" description="Helical" evidence="1">
    <location>
        <begin position="6"/>
        <end position="23"/>
    </location>
</feature>